<keyword evidence="8" id="KW-1185">Reference proteome</keyword>
<feature type="domain" description="FANCI helical" evidence="5">
    <location>
        <begin position="206"/>
        <end position="286"/>
    </location>
</feature>
<dbReference type="InterPro" id="IPR029315">
    <property type="entry name" value="FANCI_S2"/>
</dbReference>
<dbReference type="GO" id="GO:0070182">
    <property type="term" value="F:DNA polymerase binding"/>
    <property type="evidence" value="ECO:0007669"/>
    <property type="project" value="TreeGrafter"/>
</dbReference>
<dbReference type="InterPro" id="IPR016024">
    <property type="entry name" value="ARM-type_fold"/>
</dbReference>
<dbReference type="PANTHER" id="PTHR21818:SF0">
    <property type="entry name" value="FANCONI ANEMIA GROUP I PROTEIN"/>
    <property type="match status" value="1"/>
</dbReference>
<feature type="domain" description="FANCI helical" evidence="6">
    <location>
        <begin position="473"/>
        <end position="709"/>
    </location>
</feature>
<evidence type="ECO:0000259" key="6">
    <source>
        <dbReference type="Pfam" id="PF14680"/>
    </source>
</evidence>
<proteinExistence type="predicted"/>
<dbReference type="InterPro" id="IPR026171">
    <property type="entry name" value="FANCI"/>
</dbReference>
<feature type="domain" description="FANCI solenoid 4" evidence="4">
    <location>
        <begin position="1009"/>
        <end position="1247"/>
    </location>
</feature>
<dbReference type="Pfam" id="PF14679">
    <property type="entry name" value="FANCI_HD1"/>
    <property type="match status" value="1"/>
</dbReference>
<protein>
    <recommendedName>
        <fullName evidence="9">Fanconi anemia group I protein</fullName>
    </recommendedName>
</protein>
<dbReference type="PANTHER" id="PTHR21818">
    <property type="entry name" value="BC025462 PROTEIN"/>
    <property type="match status" value="1"/>
</dbReference>
<feature type="compositionally biased region" description="Low complexity" evidence="1">
    <location>
        <begin position="1"/>
        <end position="21"/>
    </location>
</feature>
<reference evidence="7" key="1">
    <citation type="submission" date="2020-07" db="EMBL/GenBank/DDBJ databases">
        <title>Genome sequence and genetic diversity analysis of an under-domesticated orphan crop, white fonio (Digitaria exilis).</title>
        <authorList>
            <person name="Bennetzen J.L."/>
            <person name="Chen S."/>
            <person name="Ma X."/>
            <person name="Wang X."/>
            <person name="Yssel A.E.J."/>
            <person name="Chaluvadi S.R."/>
            <person name="Johnson M."/>
            <person name="Gangashetty P."/>
            <person name="Hamidou F."/>
            <person name="Sanogo M.D."/>
            <person name="Zwaenepoel A."/>
            <person name="Wallace J."/>
            <person name="Van De Peer Y."/>
            <person name="Van Deynze A."/>
        </authorList>
    </citation>
    <scope>NUCLEOTIDE SEQUENCE</scope>
    <source>
        <tissue evidence="7">Leaves</tissue>
    </source>
</reference>
<feature type="domain" description="FANCI solenoid 2" evidence="3">
    <location>
        <begin position="300"/>
        <end position="455"/>
    </location>
</feature>
<feature type="compositionally biased region" description="Basic and acidic residues" evidence="1">
    <location>
        <begin position="722"/>
        <end position="736"/>
    </location>
</feature>
<sequence length="1356" mass="149556">MSATTAPAPAPAPESQFSSQQPTPPPPTAESVLSQASRDPSGAASHLPELSQDALSDILGSLSASSPAGHLALLPAVLSLSPSPTAVSAAFTALLSAPTWPSSTLLAVASLLRDLPPAYRNRVPAFLGKILSLLPSADAQDLPAVAYQLLLLASKPLHPRAVLAGLLRFFGGRRGARVRAPPSIARQVEGTVLLNVAFVVKQDPVLAREVLAAVKADAAGALSGFAVAVLLSVARVRRFNEGAVGVLRDAAAVSRRDYRMSRRCKWLPDCMKEEWARAAQCVEKGLLKAVDESVVGREHVVPSIVQVGFLLVEVLDGDRAEEGGLGEGVMSTEEIGINMLKSLFEIHEMARTEIIEQCKFRILSAKPQQSAPVVRLLGCLIRGHPFPMLEYIAHLKELLDYFSFMNDKISTGLISCILPLTKFSHDLKDYIILVVRKAMFKREDMVRIAATNAIVELIIADIRKSEANPFEDSSGSQPSSSQQPETHLEFGRGLFQELSGLLRRCLSQETNVKEVLYEGLVRIVTSDPAIADNVLDFLWPHFLNYYTEDAECPLKSGLCFKVDNAKLCILEPLDSLLSCISRILRIQQNNKCEQPHDANWKCFGFAASQDNEAGRTSSSDLFVKALSRIQKYLRISLPEDQQGQSQEAGSLSSPSEIAHCHNLTMLGIIEVFVDFAASKLDKASDESKEMIEKEILELVDAHSGFERKTSNCREKISRRRGHSGDATDKHTNEPKENSNGTLQKLREKRGKFVDSCLYELSVMCVKQCNAGGYNNSSQHPSQAKSNQTSYLVSFVLKAFLESFKSLATKDSGDFEIKVSEDMKKLLQQIMQLIWRLLLDSNQENGGTKRNMTQGKKNNEGKKDHSYLALACLKELLKPNVPGDYSSDIIEVIVASAPPNIDDVMDAGALDKNDTTMFEDQSTKKVHVLLNILKMLYAQVLSQSFLREFEAVTELILGISRKLHLEQRHLVGSWATDLCGKKTVQSPSMAREVVKLAIHLTPSPDDMILVCEMAAELKKLMTSGEDSSKDSSDAYHIINCKTKNSLAAFYLQMVELSLTELDWSLGKIKAMVTLGYDSATIDEDQPADERMQRLAFEDALYSRSTLVVHVLSSFAHMSLKDSQAEQFLKLTAKFYKLLTRMSKSQIAPKGYTQSIPSLRFQKLAEVTCRMLTSPVYDFVSSVQEDQETPRKGNLAKIRRESKCIPDLIYQIEDYEKCLIQLSKLTKVNLLRHAKRSVARDFRIQDKSEEQQHEDNHAPANAAPSDREPDEDAGGQNTSVGSYDDGNVSSESEHDGNAGGLRAPGDGNADENIRPSIPCGSSFQESKSDSEEEEILARRKRAKTKQVVHDSDEEAEDE</sequence>
<evidence type="ECO:0000259" key="2">
    <source>
        <dbReference type="Pfam" id="PF14675"/>
    </source>
</evidence>
<evidence type="ECO:0000313" key="8">
    <source>
        <dbReference type="Proteomes" id="UP000636709"/>
    </source>
</evidence>
<evidence type="ECO:0000256" key="1">
    <source>
        <dbReference type="SAM" id="MobiDB-lite"/>
    </source>
</evidence>
<evidence type="ECO:0000259" key="4">
    <source>
        <dbReference type="Pfam" id="PF14678"/>
    </source>
</evidence>
<evidence type="ECO:0008006" key="9">
    <source>
        <dbReference type="Google" id="ProtNLM"/>
    </source>
</evidence>
<feature type="region of interest" description="Disordered" evidence="1">
    <location>
        <begin position="1"/>
        <end position="47"/>
    </location>
</feature>
<feature type="region of interest" description="Disordered" evidence="1">
    <location>
        <begin position="1240"/>
        <end position="1356"/>
    </location>
</feature>
<gene>
    <name evidence="7" type="ORF">HU200_017895</name>
</gene>
<dbReference type="GO" id="GO:0006281">
    <property type="term" value="P:DNA repair"/>
    <property type="evidence" value="ECO:0007669"/>
    <property type="project" value="InterPro"/>
</dbReference>
<evidence type="ECO:0000313" key="7">
    <source>
        <dbReference type="EMBL" id="KAF8728627.1"/>
    </source>
</evidence>
<dbReference type="EMBL" id="JACEFO010001626">
    <property type="protein sequence ID" value="KAF8728627.1"/>
    <property type="molecule type" value="Genomic_DNA"/>
</dbReference>
<dbReference type="Pfam" id="PF14678">
    <property type="entry name" value="FANCI_S4"/>
    <property type="match status" value="1"/>
</dbReference>
<dbReference type="OrthoDB" id="195089at2759"/>
<dbReference type="InterPro" id="IPR029314">
    <property type="entry name" value="FANCI_S4"/>
</dbReference>
<dbReference type="Pfam" id="PF14675">
    <property type="entry name" value="FANCI_S1"/>
    <property type="match status" value="1"/>
</dbReference>
<comment type="caution">
    <text evidence="7">The sequence shown here is derived from an EMBL/GenBank/DDBJ whole genome shotgun (WGS) entry which is preliminary data.</text>
</comment>
<feature type="compositionally biased region" description="Basic and acidic residues" evidence="1">
    <location>
        <begin position="1240"/>
        <end position="1255"/>
    </location>
</feature>
<dbReference type="InterPro" id="IPR029312">
    <property type="entry name" value="FANCI_HD2"/>
</dbReference>
<name>A0A835KH15_9POAL</name>
<evidence type="ECO:0000259" key="3">
    <source>
        <dbReference type="Pfam" id="PF14676"/>
    </source>
</evidence>
<dbReference type="InterPro" id="IPR029310">
    <property type="entry name" value="FANCI_HD1"/>
</dbReference>
<feature type="domain" description="FANCI solenoid 1" evidence="2">
    <location>
        <begin position="98"/>
        <end position="172"/>
    </location>
</feature>
<dbReference type="Pfam" id="PF14680">
    <property type="entry name" value="FANCI_HD2"/>
    <property type="match status" value="1"/>
</dbReference>
<evidence type="ECO:0000259" key="5">
    <source>
        <dbReference type="Pfam" id="PF14679"/>
    </source>
</evidence>
<organism evidence="7 8">
    <name type="scientific">Digitaria exilis</name>
    <dbReference type="NCBI Taxonomy" id="1010633"/>
    <lineage>
        <taxon>Eukaryota</taxon>
        <taxon>Viridiplantae</taxon>
        <taxon>Streptophyta</taxon>
        <taxon>Embryophyta</taxon>
        <taxon>Tracheophyta</taxon>
        <taxon>Spermatophyta</taxon>
        <taxon>Magnoliopsida</taxon>
        <taxon>Liliopsida</taxon>
        <taxon>Poales</taxon>
        <taxon>Poaceae</taxon>
        <taxon>PACMAD clade</taxon>
        <taxon>Panicoideae</taxon>
        <taxon>Panicodae</taxon>
        <taxon>Paniceae</taxon>
        <taxon>Anthephorinae</taxon>
        <taxon>Digitaria</taxon>
    </lineage>
</organism>
<dbReference type="InterPro" id="IPR029308">
    <property type="entry name" value="FANCI_S1"/>
</dbReference>
<dbReference type="Pfam" id="PF14676">
    <property type="entry name" value="FANCI_S2"/>
    <property type="match status" value="1"/>
</dbReference>
<dbReference type="SUPFAM" id="SSF48371">
    <property type="entry name" value="ARM repeat"/>
    <property type="match status" value="1"/>
</dbReference>
<accession>A0A835KH15</accession>
<feature type="region of interest" description="Disordered" evidence="1">
    <location>
        <begin position="710"/>
        <end position="743"/>
    </location>
</feature>
<dbReference type="Proteomes" id="UP000636709">
    <property type="component" value="Unassembled WGS sequence"/>
</dbReference>